<accession>A0A371YQ17</accession>
<organism evidence="2 3">
    <name type="scientific">Acinetobacter sichuanensis</name>
    <dbReference type="NCBI Taxonomy" id="2136183"/>
    <lineage>
        <taxon>Bacteria</taxon>
        <taxon>Pseudomonadati</taxon>
        <taxon>Pseudomonadota</taxon>
        <taxon>Gammaproteobacteria</taxon>
        <taxon>Moraxellales</taxon>
        <taxon>Moraxellaceae</taxon>
        <taxon>Acinetobacter</taxon>
    </lineage>
</organism>
<dbReference type="EMBL" id="JBHRSF010000007">
    <property type="protein sequence ID" value="MFC2994460.1"/>
    <property type="molecule type" value="Genomic_DNA"/>
</dbReference>
<name>A0A371YQ17_9GAMM</name>
<gene>
    <name evidence="1" type="ORF">ACFODO_04080</name>
    <name evidence="2" type="ORF">C9E89_010495</name>
</gene>
<evidence type="ECO:0000313" key="1">
    <source>
        <dbReference type="EMBL" id="MFC2994460.1"/>
    </source>
</evidence>
<keyword evidence="4" id="KW-1185">Reference proteome</keyword>
<dbReference type="RefSeq" id="WP_107008215.1">
    <property type="nucleotide sequence ID" value="NZ_JBHRSF010000007.1"/>
</dbReference>
<comment type="caution">
    <text evidence="2">The sequence shown here is derived from an EMBL/GenBank/DDBJ whole genome shotgun (WGS) entry which is preliminary data.</text>
</comment>
<dbReference type="Proteomes" id="UP000240957">
    <property type="component" value="Unassembled WGS sequence"/>
</dbReference>
<protein>
    <submittedName>
        <fullName evidence="2">Uncharacterized protein</fullName>
    </submittedName>
</protein>
<evidence type="ECO:0000313" key="2">
    <source>
        <dbReference type="EMBL" id="RFC83570.1"/>
    </source>
</evidence>
<reference evidence="4" key="3">
    <citation type="journal article" date="2019" name="Int. J. Syst. Evol. Microbiol.">
        <title>The Global Catalogue of Microorganisms (GCM) 10K type strain sequencing project: providing services to taxonomists for standard genome sequencing and annotation.</title>
        <authorList>
            <consortium name="The Broad Institute Genomics Platform"/>
            <consortium name="The Broad Institute Genome Sequencing Center for Infectious Disease"/>
            <person name="Wu L."/>
            <person name="Ma J."/>
        </authorList>
    </citation>
    <scope>NUCLEOTIDE SEQUENCE [LARGE SCALE GENOMIC DNA]</scope>
    <source>
        <strain evidence="4">KCTC 62575</strain>
    </source>
</reference>
<dbReference type="AlphaFoldDB" id="A0A371YQ17"/>
<dbReference type="OrthoDB" id="6688366at2"/>
<proteinExistence type="predicted"/>
<dbReference type="EMBL" id="PYIX02000015">
    <property type="protein sequence ID" value="RFC83570.1"/>
    <property type="molecule type" value="Genomic_DNA"/>
</dbReference>
<dbReference type="Proteomes" id="UP001595455">
    <property type="component" value="Unassembled WGS sequence"/>
</dbReference>
<reference evidence="1" key="1">
    <citation type="journal article" date="2014" name="Int. J. Syst. Evol. Microbiol.">
        <title>Complete genome of a new Firmicutes species belonging to the dominant human colonic microbiota ('Ruminococcus bicirculans') reveals two chromosomes and a selective capacity to utilize plant glucans.</title>
        <authorList>
            <consortium name="NISC Comparative Sequencing Program"/>
            <person name="Wegmann U."/>
            <person name="Louis P."/>
            <person name="Goesmann A."/>
            <person name="Henrissat B."/>
            <person name="Duncan S.H."/>
            <person name="Flint H.J."/>
        </authorList>
    </citation>
    <scope>NUCLEOTIDE SEQUENCE</scope>
    <source>
        <strain evidence="1">KCTC 62575</strain>
    </source>
</reference>
<evidence type="ECO:0000313" key="4">
    <source>
        <dbReference type="Proteomes" id="UP001595455"/>
    </source>
</evidence>
<sequence>MKTFDLVIHSPKNLQEGGDEILEKLAAINALIKFDSIHWQQQRVRQLQFNGDNASFTLTDLETHYSLRFTLNAFSASEHLEFKMESDIPVIMPQKDVFGLITRKTKDYIGFKRIDFSTTRQYLLFFLNGENETLAQHYKNSKIKAPREI</sequence>
<reference evidence="2 3" key="2">
    <citation type="submission" date="2018-08" db="EMBL/GenBank/DDBJ databases">
        <title>The draft genome of Acinetobacter sichuanensis strain WCHAc060041.</title>
        <authorList>
            <person name="Qin J."/>
            <person name="Feng Y."/>
            <person name="Zong Z."/>
        </authorList>
    </citation>
    <scope>NUCLEOTIDE SEQUENCE [LARGE SCALE GENOMIC DNA]</scope>
    <source>
        <strain evidence="2 3">WCHAc060041</strain>
    </source>
</reference>
<reference evidence="1" key="4">
    <citation type="submission" date="2024-09" db="EMBL/GenBank/DDBJ databases">
        <authorList>
            <person name="Sun Q."/>
            <person name="Mori K."/>
        </authorList>
    </citation>
    <scope>NUCLEOTIDE SEQUENCE</scope>
    <source>
        <strain evidence="1">KCTC 62575</strain>
    </source>
</reference>
<evidence type="ECO:0000313" key="3">
    <source>
        <dbReference type="Proteomes" id="UP000240957"/>
    </source>
</evidence>